<dbReference type="SUPFAM" id="SSF64268">
    <property type="entry name" value="PX domain"/>
    <property type="match status" value="1"/>
</dbReference>
<name>A0A5C2SKZ5_9APHY</name>
<dbReference type="InterPro" id="IPR008936">
    <property type="entry name" value="Rho_GTPase_activation_prot"/>
</dbReference>
<keyword evidence="7" id="KW-1185">Reference proteome</keyword>
<feature type="compositionally biased region" description="Polar residues" evidence="2">
    <location>
        <begin position="956"/>
        <end position="993"/>
    </location>
</feature>
<feature type="compositionally biased region" description="Pro residues" evidence="2">
    <location>
        <begin position="1163"/>
        <end position="1174"/>
    </location>
</feature>
<feature type="compositionally biased region" description="Pro residues" evidence="2">
    <location>
        <begin position="416"/>
        <end position="428"/>
    </location>
</feature>
<dbReference type="EMBL" id="ML122254">
    <property type="protein sequence ID" value="RPD64321.1"/>
    <property type="molecule type" value="Genomic_DNA"/>
</dbReference>
<feature type="region of interest" description="Disordered" evidence="2">
    <location>
        <begin position="1058"/>
        <end position="1081"/>
    </location>
</feature>
<dbReference type="InterPro" id="IPR036871">
    <property type="entry name" value="PX_dom_sf"/>
</dbReference>
<feature type="compositionally biased region" description="Basic and acidic residues" evidence="2">
    <location>
        <begin position="1125"/>
        <end position="1140"/>
    </location>
</feature>
<dbReference type="GO" id="GO:0005737">
    <property type="term" value="C:cytoplasm"/>
    <property type="evidence" value="ECO:0007669"/>
    <property type="project" value="TreeGrafter"/>
</dbReference>
<feature type="compositionally biased region" description="Polar residues" evidence="2">
    <location>
        <begin position="32"/>
        <end position="48"/>
    </location>
</feature>
<dbReference type="Gene3D" id="3.30.1520.10">
    <property type="entry name" value="Phox-like domain"/>
    <property type="match status" value="1"/>
</dbReference>
<feature type="region of interest" description="Disordered" evidence="2">
    <location>
        <begin position="153"/>
        <end position="456"/>
    </location>
</feature>
<dbReference type="PROSITE" id="PS50238">
    <property type="entry name" value="RHOGAP"/>
    <property type="match status" value="1"/>
</dbReference>
<feature type="compositionally biased region" description="Low complexity" evidence="2">
    <location>
        <begin position="1059"/>
        <end position="1068"/>
    </location>
</feature>
<dbReference type="SMART" id="SM00324">
    <property type="entry name" value="RhoGAP"/>
    <property type="match status" value="1"/>
</dbReference>
<dbReference type="GO" id="GO:0035091">
    <property type="term" value="F:phosphatidylinositol binding"/>
    <property type="evidence" value="ECO:0007669"/>
    <property type="project" value="InterPro"/>
</dbReference>
<feature type="region of interest" description="Disordered" evidence="2">
    <location>
        <begin position="956"/>
        <end position="997"/>
    </location>
</feature>
<feature type="compositionally biased region" description="Polar residues" evidence="2">
    <location>
        <begin position="214"/>
        <end position="231"/>
    </location>
</feature>
<dbReference type="PANTHER" id="PTHR23176">
    <property type="entry name" value="RHO/RAC/CDC GTPASE-ACTIVATING PROTEIN"/>
    <property type="match status" value="1"/>
</dbReference>
<gene>
    <name evidence="6" type="ORF">L227DRAFT_571882</name>
</gene>
<feature type="compositionally biased region" description="Pro residues" evidence="2">
    <location>
        <begin position="353"/>
        <end position="365"/>
    </location>
</feature>
<keyword evidence="1" id="KW-0343">GTPase activation</keyword>
<dbReference type="CDD" id="cd06093">
    <property type="entry name" value="PX_domain"/>
    <property type="match status" value="1"/>
</dbReference>
<feature type="compositionally biased region" description="Pro residues" evidence="2">
    <location>
        <begin position="1541"/>
        <end position="1551"/>
    </location>
</feature>
<evidence type="ECO:0000259" key="3">
    <source>
        <dbReference type="PROSITE" id="PS50003"/>
    </source>
</evidence>
<feature type="region of interest" description="Disordered" evidence="2">
    <location>
        <begin position="1"/>
        <end position="50"/>
    </location>
</feature>
<accession>A0A5C2SKZ5</accession>
<dbReference type="STRING" id="1328759.A0A5C2SKZ5"/>
<feature type="compositionally biased region" description="Pro residues" evidence="2">
    <location>
        <begin position="685"/>
        <end position="699"/>
    </location>
</feature>
<dbReference type="GO" id="GO:0005096">
    <property type="term" value="F:GTPase activator activity"/>
    <property type="evidence" value="ECO:0007669"/>
    <property type="project" value="UniProtKB-KW"/>
</dbReference>
<evidence type="ECO:0000259" key="5">
    <source>
        <dbReference type="PROSITE" id="PS50238"/>
    </source>
</evidence>
<feature type="compositionally biased region" description="Basic and acidic residues" evidence="2">
    <location>
        <begin position="581"/>
        <end position="600"/>
    </location>
</feature>
<dbReference type="Pfam" id="PF00169">
    <property type="entry name" value="PH"/>
    <property type="match status" value="1"/>
</dbReference>
<evidence type="ECO:0000256" key="1">
    <source>
        <dbReference type="ARBA" id="ARBA00022468"/>
    </source>
</evidence>
<dbReference type="Gene3D" id="2.30.29.30">
    <property type="entry name" value="Pleckstrin-homology domain (PH domain)/Phosphotyrosine-binding domain (PTB)"/>
    <property type="match status" value="1"/>
</dbReference>
<dbReference type="CDD" id="cd13277">
    <property type="entry name" value="PH_Bem3"/>
    <property type="match status" value="1"/>
</dbReference>
<dbReference type="FunFam" id="2.30.29.30:FF:000452">
    <property type="entry name" value="Rho GTPase activator (Bem3)"/>
    <property type="match status" value="1"/>
</dbReference>
<feature type="compositionally biased region" description="Polar residues" evidence="2">
    <location>
        <begin position="1411"/>
        <end position="1424"/>
    </location>
</feature>
<dbReference type="InterPro" id="IPR001849">
    <property type="entry name" value="PH_domain"/>
</dbReference>
<dbReference type="PROSITE" id="PS50195">
    <property type="entry name" value="PX"/>
    <property type="match status" value="1"/>
</dbReference>
<feature type="region of interest" description="Disordered" evidence="2">
    <location>
        <begin position="1442"/>
        <end position="1484"/>
    </location>
</feature>
<feature type="region of interest" description="Disordered" evidence="2">
    <location>
        <begin position="476"/>
        <end position="699"/>
    </location>
</feature>
<feature type="region of interest" description="Disordered" evidence="2">
    <location>
        <begin position="1400"/>
        <end position="1425"/>
    </location>
</feature>
<evidence type="ECO:0000313" key="6">
    <source>
        <dbReference type="EMBL" id="RPD64321.1"/>
    </source>
</evidence>
<feature type="compositionally biased region" description="Low complexity" evidence="2">
    <location>
        <begin position="314"/>
        <end position="340"/>
    </location>
</feature>
<feature type="domain" description="PH" evidence="3">
    <location>
        <begin position="840"/>
        <end position="950"/>
    </location>
</feature>
<dbReference type="OrthoDB" id="185175at2759"/>
<dbReference type="GO" id="GO:0007165">
    <property type="term" value="P:signal transduction"/>
    <property type="evidence" value="ECO:0007669"/>
    <property type="project" value="InterPro"/>
</dbReference>
<feature type="domain" description="PX" evidence="4">
    <location>
        <begin position="716"/>
        <end position="832"/>
    </location>
</feature>
<dbReference type="SUPFAM" id="SSF50729">
    <property type="entry name" value="PH domain-like"/>
    <property type="match status" value="1"/>
</dbReference>
<feature type="compositionally biased region" description="Basic and acidic residues" evidence="2">
    <location>
        <begin position="486"/>
        <end position="496"/>
    </location>
</feature>
<evidence type="ECO:0000313" key="7">
    <source>
        <dbReference type="Proteomes" id="UP000313359"/>
    </source>
</evidence>
<feature type="compositionally biased region" description="Polar residues" evidence="2">
    <location>
        <begin position="640"/>
        <end position="650"/>
    </location>
</feature>
<dbReference type="InterPro" id="IPR001683">
    <property type="entry name" value="PX_dom"/>
</dbReference>
<dbReference type="InterPro" id="IPR000198">
    <property type="entry name" value="RhoGAP_dom"/>
</dbReference>
<feature type="compositionally biased region" description="Polar residues" evidence="2">
    <location>
        <begin position="166"/>
        <end position="189"/>
    </location>
</feature>
<dbReference type="SMART" id="SM00233">
    <property type="entry name" value="PH"/>
    <property type="match status" value="1"/>
</dbReference>
<evidence type="ECO:0008006" key="8">
    <source>
        <dbReference type="Google" id="ProtNLM"/>
    </source>
</evidence>
<evidence type="ECO:0000256" key="2">
    <source>
        <dbReference type="SAM" id="MobiDB-lite"/>
    </source>
</evidence>
<sequence length="1590" mass="170972">MATPNPPKIYTSSIPNGTPVRDRSYRSDYPPSATNSPATMRSNASFSNAPPPNLLIPPGVNPAVSNNQLLSIDGLLAAHAGTPNPMLAALESAVNERNNLSAQNTQLWKLIEKQRSGYNHIMKELERLRGERDLYRSRLQHSGENTDALLRAHRAKEKAEGKDTSLRSTASHSQLKPSESNASASSVKGSPSLDPRAHMLRTHSDESPARVPQLSPSRSFDPTQSPSSNARMTPERKGSQGTISASRSESPTQSLSYLSTSQASSSSHTPSPLSISSTERDVEATPRKSPPLAMSPTGESFSQPSLPTPVPARSDSLSVSSTPTPSPSTATRSAKPTSPSESADPVLGAWQPQGPPRPAPQPPQPQAQAQSQSAVVLTPATPEREPRRGEAPVNAPNPEASRATNGLTPNGRPSSPSRPPPVKPPAPSQPVSITLNGGSTLAVGRQSASRDSQISLPEEAKRYYATMASPAVSPGMKFNFPAEPHSPMKQETHAVDGHPPSQPEMNGARMNGAAPTGVGLGLPTNGTLTPEGRGRPNGRVPGERAGSVTTEEGAEFLDLEDEDSAYETGASSAPYASYEDTPPRGSEDSFSADRRRDKTKSTRPAVPAVEDFPLPPGTSMAPAQAQQYPRETPPPAVQAQMGTPSRQGSLADSGRDSRPSMSTSDSHAYQAPSLSSSQTAGKDQQPPPSPFPLPIPANPPQMKFRALPLLAEDLPYTEILVANSFIRPNDRGKEVLSFVITVDPGRGKESWKVEKHYSDVLSLDGRVRNVVGRSAAKKLATLPEGRLWRDHAPAKVDQRKAALEAYLRSLISLPVKNKDEIIAFFTSDIVRETQKPVSQAGYKEGYLTKRGKNFGGWKSRYFVLQGPSLEYYESRGGTHLGSIVITGAQIGRQQRTAEKRDVDEDNEYRHAFLIIEPRRGPSGSSARHVLCAESDEDRDAWVEELVRYVSGTYNEDQVTMAPSNGPSPVSAVQQQSAREPRSSTSSNPPTDLQGTPVRRTTKDILIAKGPAVPISQLAQDGSNAKLFSAPQYPEDASISSSPAKSSIAPSLFEADAPISTSLPTSSPLVEEPEAVPALSQRANSELGHYPDLDQRAAAARSPEQKRQQKLKRMSMKPPSIPERSPSPEKDPNTPRVDTHGKVKISGPMNGIPIPAGYKFGAREPPPPEQPPPMPTSDRREKTKSRTFKSWGFGKTHDKPAAAAMPAYIPRAVFGVSLEESLDVAQIASLPSIVFRCIQYLEAKKAEQEEGIYRLSGSSAVIKSLKDRFNAEGDVDLLASDEYWDPHAIAGLLKTFLRELPASILTRDLHLRFLSVIDFVDPQERIRELSHLISSLPLANYSLLRALTAHLILIVQNANINKMTMRNVGIVFSPTLGIPAGVFSLMLGEFKRVFNVDGTLEEPAAPTDSEEAQSQTAARRNSQHYSEAAADQMLGLAGRALPVQREESPSDDGEDDVVEESGTEATTENDAESIVESSAASSSTHAPQVIFIDHAEAPEAGQAQGQSNSRSRAAQLAATRGLSVATDKASRRHSRMMGLPASPRPPQQPMPSQPQQASSHGAESSPHAYEVHQQIPHSPSVSHSHSPHRPT</sequence>
<reference evidence="6" key="1">
    <citation type="journal article" date="2018" name="Genome Biol. Evol.">
        <title>Genomics and development of Lentinus tigrinus, a white-rot wood-decaying mushroom with dimorphic fruiting bodies.</title>
        <authorList>
            <person name="Wu B."/>
            <person name="Xu Z."/>
            <person name="Knudson A."/>
            <person name="Carlson A."/>
            <person name="Chen N."/>
            <person name="Kovaka S."/>
            <person name="LaButti K."/>
            <person name="Lipzen A."/>
            <person name="Pennachio C."/>
            <person name="Riley R."/>
            <person name="Schakwitz W."/>
            <person name="Umezawa K."/>
            <person name="Ohm R.A."/>
            <person name="Grigoriev I.V."/>
            <person name="Nagy L.G."/>
            <person name="Gibbons J."/>
            <person name="Hibbett D."/>
        </authorList>
    </citation>
    <scope>NUCLEOTIDE SEQUENCE [LARGE SCALE GENOMIC DNA]</scope>
    <source>
        <strain evidence="6">ALCF2SS1-6</strain>
    </source>
</reference>
<organism evidence="6 7">
    <name type="scientific">Lentinus tigrinus ALCF2SS1-6</name>
    <dbReference type="NCBI Taxonomy" id="1328759"/>
    <lineage>
        <taxon>Eukaryota</taxon>
        <taxon>Fungi</taxon>
        <taxon>Dikarya</taxon>
        <taxon>Basidiomycota</taxon>
        <taxon>Agaricomycotina</taxon>
        <taxon>Agaricomycetes</taxon>
        <taxon>Polyporales</taxon>
        <taxon>Polyporaceae</taxon>
        <taxon>Lentinus</taxon>
    </lineage>
</organism>
<dbReference type="Proteomes" id="UP000313359">
    <property type="component" value="Unassembled WGS sequence"/>
</dbReference>
<dbReference type="PROSITE" id="PS50003">
    <property type="entry name" value="PH_DOMAIN"/>
    <property type="match status" value="1"/>
</dbReference>
<feature type="compositionally biased region" description="Acidic residues" evidence="2">
    <location>
        <begin position="1448"/>
        <end position="1472"/>
    </location>
</feature>
<feature type="compositionally biased region" description="Polar residues" evidence="2">
    <location>
        <begin position="239"/>
        <end position="249"/>
    </location>
</feature>
<dbReference type="InterPro" id="IPR050729">
    <property type="entry name" value="Rho-GAP"/>
</dbReference>
<dbReference type="Gene3D" id="1.10.555.10">
    <property type="entry name" value="Rho GTPase activation protein"/>
    <property type="match status" value="1"/>
</dbReference>
<dbReference type="Pfam" id="PF00620">
    <property type="entry name" value="RhoGAP"/>
    <property type="match status" value="1"/>
</dbReference>
<feature type="compositionally biased region" description="Polar residues" evidence="2">
    <location>
        <begin position="446"/>
        <end position="455"/>
    </location>
</feature>
<feature type="compositionally biased region" description="Acidic residues" evidence="2">
    <location>
        <begin position="552"/>
        <end position="565"/>
    </location>
</feature>
<feature type="compositionally biased region" description="Low complexity" evidence="2">
    <location>
        <begin position="250"/>
        <end position="277"/>
    </location>
</feature>
<dbReference type="Pfam" id="PF00787">
    <property type="entry name" value="PX"/>
    <property type="match status" value="1"/>
</dbReference>
<feature type="region of interest" description="Disordered" evidence="2">
    <location>
        <begin position="1095"/>
        <end position="1184"/>
    </location>
</feature>
<evidence type="ECO:0000259" key="4">
    <source>
        <dbReference type="PROSITE" id="PS50195"/>
    </source>
</evidence>
<dbReference type="InterPro" id="IPR011993">
    <property type="entry name" value="PH-like_dom_sf"/>
</dbReference>
<feature type="compositionally biased region" description="Polar residues" evidence="2">
    <location>
        <begin position="402"/>
        <end position="412"/>
    </location>
</feature>
<dbReference type="SUPFAM" id="SSF48350">
    <property type="entry name" value="GTPase activation domain, GAP"/>
    <property type="match status" value="1"/>
</dbReference>
<feature type="region of interest" description="Disordered" evidence="2">
    <location>
        <begin position="1498"/>
        <end position="1590"/>
    </location>
</feature>
<proteinExistence type="predicted"/>
<feature type="compositionally biased region" description="Polar residues" evidence="2">
    <location>
        <begin position="659"/>
        <end position="682"/>
    </location>
</feature>
<protein>
    <recommendedName>
        <fullName evidence="8">RhoGAP-domain-containing protein</fullName>
    </recommendedName>
</protein>
<dbReference type="PANTHER" id="PTHR23176:SF129">
    <property type="entry name" value="RHO GTPASE ACTIVATING PROTEIN AT 16F, ISOFORM E-RELATED"/>
    <property type="match status" value="1"/>
</dbReference>
<feature type="domain" description="Rho-GAP" evidence="5">
    <location>
        <begin position="1215"/>
        <end position="1407"/>
    </location>
</feature>